<evidence type="ECO:0000313" key="3">
    <source>
        <dbReference type="EMBL" id="NWN90634.1"/>
    </source>
</evidence>
<name>A0A851HM75_9GAMM</name>
<feature type="transmembrane region" description="Helical" evidence="1">
    <location>
        <begin position="182"/>
        <end position="206"/>
    </location>
</feature>
<gene>
    <name evidence="3" type="ORF">HLV39_03845</name>
</gene>
<proteinExistence type="predicted"/>
<feature type="transmembrane region" description="Helical" evidence="1">
    <location>
        <begin position="12"/>
        <end position="38"/>
    </location>
</feature>
<keyword evidence="1" id="KW-0812">Transmembrane</keyword>
<evidence type="ECO:0000259" key="2">
    <source>
        <dbReference type="Pfam" id="PF06724"/>
    </source>
</evidence>
<dbReference type="EMBL" id="JABEVQ010000002">
    <property type="protein sequence ID" value="NWN90634.1"/>
    <property type="molecule type" value="Genomic_DNA"/>
</dbReference>
<feature type="domain" description="DUF1206" evidence="2">
    <location>
        <begin position="189"/>
        <end position="258"/>
    </location>
</feature>
<dbReference type="AlphaFoldDB" id="A0A851HM75"/>
<feature type="transmembrane region" description="Helical" evidence="1">
    <location>
        <begin position="58"/>
        <end position="79"/>
    </location>
</feature>
<feature type="transmembrane region" description="Helical" evidence="1">
    <location>
        <begin position="140"/>
        <end position="161"/>
    </location>
</feature>
<evidence type="ECO:0000313" key="4">
    <source>
        <dbReference type="Proteomes" id="UP000536442"/>
    </source>
</evidence>
<keyword evidence="1" id="KW-0472">Membrane</keyword>
<comment type="caution">
    <text evidence="3">The sequence shown here is derived from an EMBL/GenBank/DDBJ whole genome shotgun (WGS) entry which is preliminary data.</text>
</comment>
<feature type="domain" description="DUF1206" evidence="2">
    <location>
        <begin position="16"/>
        <end position="83"/>
    </location>
</feature>
<protein>
    <submittedName>
        <fullName evidence="3">DUF1206 domain-containing protein</fullName>
    </submittedName>
</protein>
<feature type="domain" description="DUF1206" evidence="2">
    <location>
        <begin position="100"/>
        <end position="166"/>
    </location>
</feature>
<evidence type="ECO:0000256" key="1">
    <source>
        <dbReference type="SAM" id="Phobius"/>
    </source>
</evidence>
<reference evidence="3 4" key="1">
    <citation type="submission" date="2020-03" db="EMBL/GenBank/DDBJ databases">
        <title>Metagenomic, metatranscriptomic, and metabolomic analyses revealed the key microbes and metabolic features during the fermentation of ganjang, Korean traditional soy sauce.</title>
        <authorList>
            <person name="Chun B.H."/>
            <person name="Jeon C.O."/>
        </authorList>
    </citation>
    <scope>NUCLEOTIDE SEQUENCE [LARGE SCALE GENOMIC DNA]</scope>
    <source>
        <strain evidence="3 4">KG14</strain>
    </source>
</reference>
<sequence>MIKHANEHKLKWFARLGYGARGLIYTVIGGLAVMSAIGVGGGTVDSKGAIQKAMQQPLGQTLLVILLIGLLGYVSWRLIQAVKDTDHHGTSIKGVAVRSGLFVSSITHAALAFYTVTLLLPTGSSSGSGSDSAQGFVASTPGQIVLGLVGIAVIGAGLAHIAKGYKSGFMKYMSIPAKQKSWASPLCQFGLMARGVVWLMIGWFLIQSSLKARAGDIAGMGEALNTLARSPYGNWLLGIVALGLFAFGVYSFLEAAWRRIDA</sequence>
<accession>A0A851HM75</accession>
<keyword evidence="1" id="KW-1133">Transmembrane helix</keyword>
<dbReference type="Pfam" id="PF06724">
    <property type="entry name" value="DUF1206"/>
    <property type="match status" value="3"/>
</dbReference>
<feature type="transmembrane region" description="Helical" evidence="1">
    <location>
        <begin position="100"/>
        <end position="120"/>
    </location>
</feature>
<feature type="transmembrane region" description="Helical" evidence="1">
    <location>
        <begin position="232"/>
        <end position="253"/>
    </location>
</feature>
<keyword evidence="4" id="KW-1185">Reference proteome</keyword>
<organism evidence="3 4">
    <name type="scientific">Marinobacter adhaerens</name>
    <dbReference type="NCBI Taxonomy" id="1033846"/>
    <lineage>
        <taxon>Bacteria</taxon>
        <taxon>Pseudomonadati</taxon>
        <taxon>Pseudomonadota</taxon>
        <taxon>Gammaproteobacteria</taxon>
        <taxon>Pseudomonadales</taxon>
        <taxon>Marinobacteraceae</taxon>
        <taxon>Marinobacter</taxon>
    </lineage>
</organism>
<dbReference type="InterPro" id="IPR009597">
    <property type="entry name" value="DUF1206"/>
</dbReference>
<dbReference type="Proteomes" id="UP000536442">
    <property type="component" value="Unassembled WGS sequence"/>
</dbReference>